<reference evidence="4 5" key="1">
    <citation type="journal article" date="2023" name="G3 (Bethesda)">
        <title>A chromosome-length genome assembly and annotation of blackberry (Rubus argutus, cv. 'Hillquist').</title>
        <authorList>
            <person name="Bruna T."/>
            <person name="Aryal R."/>
            <person name="Dudchenko O."/>
            <person name="Sargent D.J."/>
            <person name="Mead D."/>
            <person name="Buti M."/>
            <person name="Cavallini A."/>
            <person name="Hytonen T."/>
            <person name="Andres J."/>
            <person name="Pham M."/>
            <person name="Weisz D."/>
            <person name="Mascagni F."/>
            <person name="Usai G."/>
            <person name="Natali L."/>
            <person name="Bassil N."/>
            <person name="Fernandez G.E."/>
            <person name="Lomsadze A."/>
            <person name="Armour M."/>
            <person name="Olukolu B."/>
            <person name="Poorten T."/>
            <person name="Britton C."/>
            <person name="Davik J."/>
            <person name="Ashrafi H."/>
            <person name="Aiden E.L."/>
            <person name="Borodovsky M."/>
            <person name="Worthington M."/>
        </authorList>
    </citation>
    <scope>NUCLEOTIDE SEQUENCE [LARGE SCALE GENOMIC DNA]</scope>
    <source>
        <strain evidence="4">PI 553951</strain>
    </source>
</reference>
<evidence type="ECO:0000259" key="3">
    <source>
        <dbReference type="Pfam" id="PF11331"/>
    </source>
</evidence>
<feature type="region of interest" description="Disordered" evidence="2">
    <location>
        <begin position="1"/>
        <end position="31"/>
    </location>
</feature>
<feature type="domain" description="Probable zinc-ribbon" evidence="3">
    <location>
        <begin position="432"/>
        <end position="476"/>
    </location>
</feature>
<dbReference type="EMBL" id="JBEDUW010000005">
    <property type="protein sequence ID" value="KAK9927021.1"/>
    <property type="molecule type" value="Genomic_DNA"/>
</dbReference>
<dbReference type="PANTHER" id="PTHR31105">
    <property type="entry name" value="EXTRA-LARGE G-PROTEIN-LIKE"/>
    <property type="match status" value="1"/>
</dbReference>
<dbReference type="PANTHER" id="PTHR31105:SF42">
    <property type="entry name" value="OS02G0258300 PROTEIN"/>
    <property type="match status" value="1"/>
</dbReference>
<dbReference type="Pfam" id="PF11331">
    <property type="entry name" value="Zn_ribbon_12"/>
    <property type="match status" value="1"/>
</dbReference>
<accession>A0AAW1WSJ2</accession>
<dbReference type="GO" id="GO:1900150">
    <property type="term" value="P:regulation of defense response to fungus"/>
    <property type="evidence" value="ECO:0007669"/>
    <property type="project" value="InterPro"/>
</dbReference>
<evidence type="ECO:0000313" key="4">
    <source>
        <dbReference type="EMBL" id="KAK9927021.1"/>
    </source>
</evidence>
<feature type="compositionally biased region" description="Basic and acidic residues" evidence="2">
    <location>
        <begin position="621"/>
        <end position="634"/>
    </location>
</feature>
<dbReference type="AlphaFoldDB" id="A0AAW1WSJ2"/>
<feature type="compositionally biased region" description="Polar residues" evidence="2">
    <location>
        <begin position="635"/>
        <end position="656"/>
    </location>
</feature>
<feature type="region of interest" description="Disordered" evidence="2">
    <location>
        <begin position="282"/>
        <end position="310"/>
    </location>
</feature>
<keyword evidence="5" id="KW-1185">Reference proteome</keyword>
<proteinExistence type="predicted"/>
<protein>
    <recommendedName>
        <fullName evidence="3">Probable zinc-ribbon domain-containing protein</fullName>
    </recommendedName>
</protein>
<feature type="region of interest" description="Disordered" evidence="2">
    <location>
        <begin position="555"/>
        <end position="588"/>
    </location>
</feature>
<feature type="compositionally biased region" description="Basic and acidic residues" evidence="2">
    <location>
        <begin position="202"/>
        <end position="217"/>
    </location>
</feature>
<dbReference type="Proteomes" id="UP001457282">
    <property type="component" value="Unassembled WGS sequence"/>
</dbReference>
<keyword evidence="1" id="KW-0175">Coiled coil</keyword>
<feature type="region of interest" description="Disordered" evidence="2">
    <location>
        <begin position="602"/>
        <end position="660"/>
    </location>
</feature>
<comment type="caution">
    <text evidence="4">The sequence shown here is derived from an EMBL/GenBank/DDBJ whole genome shotgun (WGS) entry which is preliminary data.</text>
</comment>
<feature type="compositionally biased region" description="Basic and acidic residues" evidence="2">
    <location>
        <begin position="555"/>
        <end position="568"/>
    </location>
</feature>
<evidence type="ECO:0000313" key="5">
    <source>
        <dbReference type="Proteomes" id="UP001457282"/>
    </source>
</evidence>
<feature type="compositionally biased region" description="Basic and acidic residues" evidence="2">
    <location>
        <begin position="1"/>
        <end position="18"/>
    </location>
</feature>
<name>A0AAW1WSJ2_RUBAR</name>
<dbReference type="InterPro" id="IPR021480">
    <property type="entry name" value="Zinc_ribbon_12"/>
</dbReference>
<dbReference type="InterPro" id="IPR040244">
    <property type="entry name" value="EDR4-like"/>
</dbReference>
<sequence>MDLRRGRGKERVFGETKVDSSSSSSSSLRRENKVVLDENHFNVREGVRGLRLEQSGAAQKTEFVERYSRLSEYPIDNRITGYDFDMNMNRSVSVSSSVGDISAQLRNLAGSLRSRESMDQWGAERDRFDGFYGNPRAAAERGRIPVSAYVEEGPSNYRPDSSHGHGELKYDLNEVENLGQDRAELLRKLDELKEQLSRSYDVADKPREMVPPERSRTPPDPYGDRLTYNLSMQQPYAVDKQMPRVPYFNYSHGPDPFMDHHNMDMQNFHTQRNTLNVIPEYEDPSQPQMTRRPPHHPLQYPQPQPQPQPHEYFLGQKMGFNRNPLASYPHEPVLHLPACSCSGCYTQNWVVPPQIPHTDFGNRRIPKGPVNLNSYHHVNPVTYSAHNYKLRTASPMLHTGWQSHIDSDNDGYGERHLGRMINRKGQVSHPVAGGAPFITCFHCFELLKLPRKFKKISKNQSQLLRCGTCLTVITLEIKNKRLITFAPKESKQSSSEVVQNSNEVLNGSVLSYPDCLNAEDTKSCHDDLDNAGHNFQLIDAKDNSLDANDKSLAEDDKLNLDESEKREGLSSSTSISSKEEEDIPVSMIVQRDISDSTELLTKDACSPLSPGSPLWEQPDSPSKHEVSRDEKENKSTCMDQDNALCSKSTSTQNSVKDMSVETEVDDSFNDYLKTNISQDSTEASKEDQSKIRKGADNFLVGLIKKSFKDSSKSYQIVGRPKVFINGQPIPDHLVRKAEKLAGPIQPGDYWYDFRAGFWGVMGQSCLGIIPPSIEEFNYPMPTNCGAGNTGVYVNGRELHQRDLDLLASRGLPTTRERFYILEISGRVVDEDSGEELHTLGKLAPTIEKVKHGFGMKVPKMAV</sequence>
<feature type="region of interest" description="Disordered" evidence="2">
    <location>
        <begin position="202"/>
        <end position="223"/>
    </location>
</feature>
<feature type="coiled-coil region" evidence="1">
    <location>
        <begin position="175"/>
        <end position="202"/>
    </location>
</feature>
<evidence type="ECO:0000256" key="1">
    <source>
        <dbReference type="SAM" id="Coils"/>
    </source>
</evidence>
<organism evidence="4 5">
    <name type="scientific">Rubus argutus</name>
    <name type="common">Southern blackberry</name>
    <dbReference type="NCBI Taxonomy" id="59490"/>
    <lineage>
        <taxon>Eukaryota</taxon>
        <taxon>Viridiplantae</taxon>
        <taxon>Streptophyta</taxon>
        <taxon>Embryophyta</taxon>
        <taxon>Tracheophyta</taxon>
        <taxon>Spermatophyta</taxon>
        <taxon>Magnoliopsida</taxon>
        <taxon>eudicotyledons</taxon>
        <taxon>Gunneridae</taxon>
        <taxon>Pentapetalae</taxon>
        <taxon>rosids</taxon>
        <taxon>fabids</taxon>
        <taxon>Rosales</taxon>
        <taxon>Rosaceae</taxon>
        <taxon>Rosoideae</taxon>
        <taxon>Rosoideae incertae sedis</taxon>
        <taxon>Rubus</taxon>
    </lineage>
</organism>
<evidence type="ECO:0000256" key="2">
    <source>
        <dbReference type="SAM" id="MobiDB-lite"/>
    </source>
</evidence>
<gene>
    <name evidence="4" type="ORF">M0R45_024226</name>
</gene>